<evidence type="ECO:0000313" key="6">
    <source>
        <dbReference type="Proteomes" id="UP000287166"/>
    </source>
</evidence>
<dbReference type="PANTHER" id="PTHR13710">
    <property type="entry name" value="DNA HELICASE RECQ FAMILY MEMBER"/>
    <property type="match status" value="1"/>
</dbReference>
<name>A0A401GYX2_9APHY</name>
<evidence type="ECO:0000313" key="5">
    <source>
        <dbReference type="EMBL" id="GBE87363.1"/>
    </source>
</evidence>
<keyword evidence="2" id="KW-0175">Coiled coil</keyword>
<dbReference type="Pfam" id="PF00270">
    <property type="entry name" value="DEAD"/>
    <property type="match status" value="1"/>
</dbReference>
<feature type="region of interest" description="Disordered" evidence="3">
    <location>
        <begin position="328"/>
        <end position="354"/>
    </location>
</feature>
<dbReference type="GO" id="GO:0043138">
    <property type="term" value="F:3'-5' DNA helicase activity"/>
    <property type="evidence" value="ECO:0007669"/>
    <property type="project" value="TreeGrafter"/>
</dbReference>
<dbReference type="PANTHER" id="PTHR13710:SF120">
    <property type="entry name" value="BIFUNCTIONAL 3'-5' EXONUCLEASE_ATP-DEPENDENT HELICASE WRN"/>
    <property type="match status" value="1"/>
</dbReference>
<proteinExistence type="inferred from homology"/>
<sequence>MSNSKWSIKRIRDLIKLKFKKRACLWQIKVALALREHQNDVVAVAPTGAGKTLSFWIGLLMALEDKEDKLVIVVTPLNLLGKQNVDTLTSAGISAIAIDAKTATDEVFQDVEAHRYQVVVINPEIIMQENGHCEKLWKKTAFTSKILYMVFDEGHCVKEWSTFREKYKHVGSLRYLIPETVPFYVASATLPSPVLADVSDSLQLHPNHTEYFIRSNDRPDMALSAHKMQHSASSFKDLDFLIPDGFKDGDPPPPKFLIFFDNIKEAEAAIQHLRSRLPDQLRNKIKHFHSVMTSEYRSDEYEALKDSENYGLCVTDSFGMGLNLTNIKPIEEDNGSKGESDRDKDEAHQEMQMTTTIAGPSRLVTAVPVTLGRATTEPTEVENRSTREELEEERQQLYNRREKSSGLPTWPKEAHCIEPAMLDLINAETRVCLDNDPAQIPHLFLTPSLQSPTISGATATACKVALTVL</sequence>
<reference evidence="5 6" key="1">
    <citation type="journal article" date="2018" name="Sci. Rep.">
        <title>Genome sequence of the cauliflower mushroom Sparassis crispa (Hanabiratake) and its association with beneficial usage.</title>
        <authorList>
            <person name="Kiyama R."/>
            <person name="Furutani Y."/>
            <person name="Kawaguchi K."/>
            <person name="Nakanishi T."/>
        </authorList>
    </citation>
    <scope>NUCLEOTIDE SEQUENCE [LARGE SCALE GENOMIC DNA]</scope>
</reference>
<dbReference type="RefSeq" id="XP_027618276.1">
    <property type="nucleotide sequence ID" value="XM_027762475.1"/>
</dbReference>
<dbReference type="GO" id="GO:0005524">
    <property type="term" value="F:ATP binding"/>
    <property type="evidence" value="ECO:0007669"/>
    <property type="project" value="InterPro"/>
</dbReference>
<organism evidence="5 6">
    <name type="scientific">Sparassis crispa</name>
    <dbReference type="NCBI Taxonomy" id="139825"/>
    <lineage>
        <taxon>Eukaryota</taxon>
        <taxon>Fungi</taxon>
        <taxon>Dikarya</taxon>
        <taxon>Basidiomycota</taxon>
        <taxon>Agaricomycotina</taxon>
        <taxon>Agaricomycetes</taxon>
        <taxon>Polyporales</taxon>
        <taxon>Sparassidaceae</taxon>
        <taxon>Sparassis</taxon>
    </lineage>
</organism>
<dbReference type="GO" id="GO:0005694">
    <property type="term" value="C:chromosome"/>
    <property type="evidence" value="ECO:0007669"/>
    <property type="project" value="TreeGrafter"/>
</dbReference>
<evidence type="ECO:0000256" key="3">
    <source>
        <dbReference type="SAM" id="MobiDB-lite"/>
    </source>
</evidence>
<protein>
    <recommendedName>
        <fullName evidence="4">Helicase ATP-binding domain-containing protein</fullName>
    </recommendedName>
</protein>
<comment type="similarity">
    <text evidence="1">Belongs to the helicase family. RecQ subfamily.</text>
</comment>
<keyword evidence="6" id="KW-1185">Reference proteome</keyword>
<evidence type="ECO:0000259" key="4">
    <source>
        <dbReference type="PROSITE" id="PS51192"/>
    </source>
</evidence>
<dbReference type="GO" id="GO:0000724">
    <property type="term" value="P:double-strand break repair via homologous recombination"/>
    <property type="evidence" value="ECO:0007669"/>
    <property type="project" value="TreeGrafter"/>
</dbReference>
<dbReference type="GeneID" id="38784280"/>
<evidence type="ECO:0000256" key="1">
    <source>
        <dbReference type="ARBA" id="ARBA00005446"/>
    </source>
</evidence>
<dbReference type="GO" id="GO:0005634">
    <property type="term" value="C:nucleus"/>
    <property type="evidence" value="ECO:0007669"/>
    <property type="project" value="TreeGrafter"/>
</dbReference>
<gene>
    <name evidence="5" type="ORF">SCP_1100380</name>
</gene>
<dbReference type="GO" id="GO:0003676">
    <property type="term" value="F:nucleic acid binding"/>
    <property type="evidence" value="ECO:0007669"/>
    <property type="project" value="InterPro"/>
</dbReference>
<dbReference type="InterPro" id="IPR011545">
    <property type="entry name" value="DEAD/DEAH_box_helicase_dom"/>
</dbReference>
<comment type="caution">
    <text evidence="5">The sequence shown here is derived from an EMBL/GenBank/DDBJ whole genome shotgun (WGS) entry which is preliminary data.</text>
</comment>
<dbReference type="STRING" id="139825.A0A401GYX2"/>
<dbReference type="InterPro" id="IPR014001">
    <property type="entry name" value="Helicase_ATP-bd"/>
</dbReference>
<dbReference type="SUPFAM" id="SSF52540">
    <property type="entry name" value="P-loop containing nucleoside triphosphate hydrolases"/>
    <property type="match status" value="2"/>
</dbReference>
<accession>A0A401GYX2</accession>
<feature type="domain" description="Helicase ATP-binding" evidence="4">
    <location>
        <begin position="32"/>
        <end position="208"/>
    </location>
</feature>
<dbReference type="GO" id="GO:0009378">
    <property type="term" value="F:four-way junction helicase activity"/>
    <property type="evidence" value="ECO:0007669"/>
    <property type="project" value="TreeGrafter"/>
</dbReference>
<evidence type="ECO:0000256" key="2">
    <source>
        <dbReference type="SAM" id="Coils"/>
    </source>
</evidence>
<dbReference type="InParanoid" id="A0A401GYX2"/>
<dbReference type="Gene3D" id="3.40.50.300">
    <property type="entry name" value="P-loop containing nucleotide triphosphate hydrolases"/>
    <property type="match status" value="2"/>
</dbReference>
<dbReference type="GO" id="GO:0005737">
    <property type="term" value="C:cytoplasm"/>
    <property type="evidence" value="ECO:0007669"/>
    <property type="project" value="TreeGrafter"/>
</dbReference>
<dbReference type="EMBL" id="BFAD01000011">
    <property type="protein sequence ID" value="GBE87363.1"/>
    <property type="molecule type" value="Genomic_DNA"/>
</dbReference>
<feature type="compositionally biased region" description="Basic and acidic residues" evidence="3">
    <location>
        <begin position="329"/>
        <end position="349"/>
    </location>
</feature>
<dbReference type="InterPro" id="IPR027417">
    <property type="entry name" value="P-loop_NTPase"/>
</dbReference>
<dbReference type="Proteomes" id="UP000287166">
    <property type="component" value="Unassembled WGS sequence"/>
</dbReference>
<dbReference type="OrthoDB" id="10261556at2759"/>
<feature type="coiled-coil region" evidence="2">
    <location>
        <begin position="380"/>
        <end position="407"/>
    </location>
</feature>
<dbReference type="PROSITE" id="PS51192">
    <property type="entry name" value="HELICASE_ATP_BIND_1"/>
    <property type="match status" value="1"/>
</dbReference>
<dbReference type="AlphaFoldDB" id="A0A401GYX2"/>
<dbReference type="SMART" id="SM00487">
    <property type="entry name" value="DEXDc"/>
    <property type="match status" value="1"/>
</dbReference>